<sequence>MSPHCLATLDPSLDATSPPAAPTTPSLLPELVALLSSLSTLDTAKAAAAPAAPVVTPPPALPDDALAALHAQATAVLNVKAIVPMQLDLAAGKNWQQRHKETKGCYSCQPKYRN</sequence>
<dbReference type="EnsemblPlants" id="LPERR12G10060.1">
    <property type="protein sequence ID" value="LPERR12G10060.1"/>
    <property type="gene ID" value="LPERR12G10060"/>
</dbReference>
<protein>
    <submittedName>
        <fullName evidence="2">Uncharacterized protein</fullName>
    </submittedName>
</protein>
<organism evidence="2 3">
    <name type="scientific">Leersia perrieri</name>
    <dbReference type="NCBI Taxonomy" id="77586"/>
    <lineage>
        <taxon>Eukaryota</taxon>
        <taxon>Viridiplantae</taxon>
        <taxon>Streptophyta</taxon>
        <taxon>Embryophyta</taxon>
        <taxon>Tracheophyta</taxon>
        <taxon>Spermatophyta</taxon>
        <taxon>Magnoliopsida</taxon>
        <taxon>Liliopsida</taxon>
        <taxon>Poales</taxon>
        <taxon>Poaceae</taxon>
        <taxon>BOP clade</taxon>
        <taxon>Oryzoideae</taxon>
        <taxon>Oryzeae</taxon>
        <taxon>Oryzinae</taxon>
        <taxon>Leersia</taxon>
    </lineage>
</organism>
<keyword evidence="3" id="KW-1185">Reference proteome</keyword>
<reference evidence="2 3" key="1">
    <citation type="submission" date="2012-08" db="EMBL/GenBank/DDBJ databases">
        <title>Oryza genome evolution.</title>
        <authorList>
            <person name="Wing R.A."/>
        </authorList>
    </citation>
    <scope>NUCLEOTIDE SEQUENCE</scope>
</reference>
<feature type="compositionally biased region" description="Low complexity" evidence="1">
    <location>
        <begin position="10"/>
        <end position="24"/>
    </location>
</feature>
<dbReference type="HOGENOM" id="CLU_2124641_0_0_1"/>
<reference evidence="2" key="3">
    <citation type="submission" date="2015-04" db="UniProtKB">
        <authorList>
            <consortium name="EnsemblPlants"/>
        </authorList>
    </citation>
    <scope>IDENTIFICATION</scope>
</reference>
<evidence type="ECO:0000313" key="3">
    <source>
        <dbReference type="Proteomes" id="UP000032180"/>
    </source>
</evidence>
<evidence type="ECO:0000313" key="2">
    <source>
        <dbReference type="EnsemblPlants" id="LPERR12G10060.1"/>
    </source>
</evidence>
<name>A0A0D9XZC1_9ORYZ</name>
<accession>A0A0D9XZC1</accession>
<proteinExistence type="predicted"/>
<dbReference type="Proteomes" id="UP000032180">
    <property type="component" value="Chromosome 12"/>
</dbReference>
<dbReference type="AlphaFoldDB" id="A0A0D9XZC1"/>
<feature type="region of interest" description="Disordered" evidence="1">
    <location>
        <begin position="1"/>
        <end position="24"/>
    </location>
</feature>
<reference evidence="3" key="2">
    <citation type="submission" date="2013-12" db="EMBL/GenBank/DDBJ databases">
        <authorList>
            <person name="Yu Y."/>
            <person name="Lee S."/>
            <person name="de Baynast K."/>
            <person name="Wissotski M."/>
            <person name="Liu L."/>
            <person name="Talag J."/>
            <person name="Goicoechea J."/>
            <person name="Angelova A."/>
            <person name="Jetty R."/>
            <person name="Kudrna D."/>
            <person name="Golser W."/>
            <person name="Rivera L."/>
            <person name="Zhang J."/>
            <person name="Wing R."/>
        </authorList>
    </citation>
    <scope>NUCLEOTIDE SEQUENCE</scope>
</reference>
<dbReference type="Gramene" id="LPERR12G10060.1">
    <property type="protein sequence ID" value="LPERR12G10060.1"/>
    <property type="gene ID" value="LPERR12G10060"/>
</dbReference>
<evidence type="ECO:0000256" key="1">
    <source>
        <dbReference type="SAM" id="MobiDB-lite"/>
    </source>
</evidence>